<evidence type="ECO:0000313" key="1">
    <source>
        <dbReference type="EMBL" id="TCK65002.1"/>
    </source>
</evidence>
<dbReference type="EMBL" id="SMGI01000004">
    <property type="protein sequence ID" value="TCK65002.1"/>
    <property type="molecule type" value="Genomic_DNA"/>
</dbReference>
<evidence type="ECO:0000313" key="2">
    <source>
        <dbReference type="Proteomes" id="UP000295714"/>
    </source>
</evidence>
<sequence>MKKLSILILLFLSVSCDDIIEVPDISNEIVTILAPTDGVTISATSITFNWNAVADAENYRLQIATPTFAEAQQIITDSLTTQLNLNIDLEAGAYQWRIRAENSEYQTAFSTQSFTVQ</sequence>
<proteinExistence type="predicted"/>
<dbReference type="Proteomes" id="UP000295714">
    <property type="component" value="Unassembled WGS sequence"/>
</dbReference>
<dbReference type="InterPro" id="IPR036116">
    <property type="entry name" value="FN3_sf"/>
</dbReference>
<dbReference type="OrthoDB" id="1121506at2"/>
<accession>A0A4R1KJS7</accession>
<dbReference type="RefSeq" id="WP_132705440.1">
    <property type="nucleotide sequence ID" value="NZ_SMGI01000004.1"/>
</dbReference>
<reference evidence="1 2" key="1">
    <citation type="journal article" date="2015" name="Stand. Genomic Sci.">
        <title>Genomic Encyclopedia of Bacterial and Archaeal Type Strains, Phase III: the genomes of soil and plant-associated and newly described type strains.</title>
        <authorList>
            <person name="Whitman W.B."/>
            <person name="Woyke T."/>
            <person name="Klenk H.P."/>
            <person name="Zhou Y."/>
            <person name="Lilburn T.G."/>
            <person name="Beck B.J."/>
            <person name="De Vos P."/>
            <person name="Vandamme P."/>
            <person name="Eisen J.A."/>
            <person name="Garrity G."/>
            <person name="Hugenholtz P."/>
            <person name="Kyrpides N.C."/>
        </authorList>
    </citation>
    <scope>NUCLEOTIDE SEQUENCE [LARGE SCALE GENOMIC DNA]</scope>
    <source>
        <strain evidence="1 2">CECT 8445</strain>
    </source>
</reference>
<name>A0A4R1KJS7_9FLAO</name>
<comment type="caution">
    <text evidence="1">The sequence shown here is derived from an EMBL/GenBank/DDBJ whole genome shotgun (WGS) entry which is preliminary data.</text>
</comment>
<dbReference type="Gene3D" id="2.60.40.10">
    <property type="entry name" value="Immunoglobulins"/>
    <property type="match status" value="1"/>
</dbReference>
<dbReference type="AlphaFoldDB" id="A0A4R1KJS7"/>
<dbReference type="InterPro" id="IPR013783">
    <property type="entry name" value="Ig-like_fold"/>
</dbReference>
<dbReference type="SUPFAM" id="SSF49265">
    <property type="entry name" value="Fibronectin type III"/>
    <property type="match status" value="1"/>
</dbReference>
<gene>
    <name evidence="1" type="ORF">DFQ05_2214</name>
</gene>
<dbReference type="PROSITE" id="PS51257">
    <property type="entry name" value="PROKAR_LIPOPROTEIN"/>
    <property type="match status" value="1"/>
</dbReference>
<keyword evidence="2" id="KW-1185">Reference proteome</keyword>
<organism evidence="1 2">
    <name type="scientific">Winogradskyella wandonensis</name>
    <dbReference type="NCBI Taxonomy" id="1442586"/>
    <lineage>
        <taxon>Bacteria</taxon>
        <taxon>Pseudomonadati</taxon>
        <taxon>Bacteroidota</taxon>
        <taxon>Flavobacteriia</taxon>
        <taxon>Flavobacteriales</taxon>
        <taxon>Flavobacteriaceae</taxon>
        <taxon>Winogradskyella</taxon>
    </lineage>
</organism>
<evidence type="ECO:0008006" key="3">
    <source>
        <dbReference type="Google" id="ProtNLM"/>
    </source>
</evidence>
<protein>
    <recommendedName>
        <fullName evidence="3">Fibronectin type-III domain-containing protein</fullName>
    </recommendedName>
</protein>